<dbReference type="Pfam" id="PF02417">
    <property type="entry name" value="Chromate_transp"/>
    <property type="match status" value="2"/>
</dbReference>
<comment type="subcellular location">
    <subcellularLocation>
        <location evidence="1">Cell membrane</location>
        <topology evidence="1">Multi-pass membrane protein</topology>
    </subcellularLocation>
</comment>
<dbReference type="STRING" id="1715693.PH7735_01717"/>
<dbReference type="EMBL" id="CYTW01000001">
    <property type="protein sequence ID" value="CUJ94194.1"/>
    <property type="molecule type" value="Genomic_DNA"/>
</dbReference>
<dbReference type="GeneID" id="83880763"/>
<dbReference type="Proteomes" id="UP000051870">
    <property type="component" value="Unassembled WGS sequence"/>
</dbReference>
<feature type="transmembrane region" description="Helical" evidence="7">
    <location>
        <begin position="142"/>
        <end position="175"/>
    </location>
</feature>
<feature type="transmembrane region" description="Helical" evidence="7">
    <location>
        <begin position="110"/>
        <end position="130"/>
    </location>
</feature>
<feature type="transmembrane region" description="Helical" evidence="7">
    <location>
        <begin position="295"/>
        <end position="322"/>
    </location>
</feature>
<feature type="transmembrane region" description="Helical" evidence="7">
    <location>
        <begin position="375"/>
        <end position="393"/>
    </location>
</feature>
<keyword evidence="5 7" id="KW-1133">Transmembrane helix</keyword>
<evidence type="ECO:0000313" key="8">
    <source>
        <dbReference type="EMBL" id="CUJ94194.1"/>
    </source>
</evidence>
<dbReference type="InterPro" id="IPR003370">
    <property type="entry name" value="Chromate_transpt"/>
</dbReference>
<evidence type="ECO:0000313" key="9">
    <source>
        <dbReference type="Proteomes" id="UP000051870"/>
    </source>
</evidence>
<name>A0A0N7M935_9RHOB</name>
<dbReference type="GO" id="GO:0015109">
    <property type="term" value="F:chromate transmembrane transporter activity"/>
    <property type="evidence" value="ECO:0007669"/>
    <property type="project" value="InterPro"/>
</dbReference>
<feature type="transmembrane region" description="Helical" evidence="7">
    <location>
        <begin position="398"/>
        <end position="414"/>
    </location>
</feature>
<evidence type="ECO:0000256" key="1">
    <source>
        <dbReference type="ARBA" id="ARBA00004651"/>
    </source>
</evidence>
<evidence type="ECO:0000256" key="3">
    <source>
        <dbReference type="ARBA" id="ARBA00022475"/>
    </source>
</evidence>
<sequence>MSLHPSLSDLIRVFGRIGLLSFGGPAAQIGLMHRELVEERSWLKEKEFLGALSFCMLLPGPEAMQLATYTGWKLRGTVGGLIGGGLFFIPGAFIIAALAALYLSYGDVPLVAAAFLGVQATVVAIIIQALVRLSGKVLSARLNWIVAAIAFVTLYSGLAPFPAVILLAGIVGALAGADTDTEAAVPQKVALRSTLQTIATWLVIWLSPIAVLWLLDAQFLVTLSLFFSKLAVVTFGGAYAVLAYMVQAVVSEYQWVSTPQMMDALGLAETTPGPLILVTQFTGHLAGYQAGGVSLAVVAGLMTLWCTFTPCFLWIFAGAPYVDYLLSQPRLTGALQMISAAVLGVIANLSLWFTLHLLFADVQSTAWGAWPTPESFQIIPAGLAILACVLLLWKRVPLLLTLALMAVASSLISLV</sequence>
<dbReference type="PANTHER" id="PTHR33567">
    <property type="entry name" value="CHROMATE ION TRANSPORTER (EUROFUNG)"/>
    <property type="match status" value="1"/>
</dbReference>
<protein>
    <submittedName>
        <fullName evidence="8">Putative chromate transport protein</fullName>
    </submittedName>
</protein>
<feature type="transmembrane region" description="Helical" evidence="7">
    <location>
        <begin position="195"/>
        <end position="215"/>
    </location>
</feature>
<evidence type="ECO:0000256" key="2">
    <source>
        <dbReference type="ARBA" id="ARBA00005262"/>
    </source>
</evidence>
<gene>
    <name evidence="8" type="primary">srpC</name>
    <name evidence="8" type="ORF">PH7735_01717</name>
</gene>
<evidence type="ECO:0000256" key="6">
    <source>
        <dbReference type="ARBA" id="ARBA00023136"/>
    </source>
</evidence>
<dbReference type="AlphaFoldDB" id="A0A0N7M935"/>
<accession>A0A0N7M935</accession>
<evidence type="ECO:0000256" key="5">
    <source>
        <dbReference type="ARBA" id="ARBA00022989"/>
    </source>
</evidence>
<dbReference type="PIRSF" id="PIRSF004810">
    <property type="entry name" value="ChrA"/>
    <property type="match status" value="1"/>
</dbReference>
<keyword evidence="6 7" id="KW-0472">Membrane</keyword>
<evidence type="ECO:0000256" key="7">
    <source>
        <dbReference type="SAM" id="Phobius"/>
    </source>
</evidence>
<dbReference type="PANTHER" id="PTHR33567:SF3">
    <property type="entry name" value="CHROMATE ION TRANSPORTER (EUROFUNG)"/>
    <property type="match status" value="1"/>
</dbReference>
<feature type="transmembrane region" description="Helical" evidence="7">
    <location>
        <begin position="227"/>
        <end position="246"/>
    </location>
</feature>
<keyword evidence="9" id="KW-1185">Reference proteome</keyword>
<organism evidence="8 9">
    <name type="scientific">Shimia thalassica</name>
    <dbReference type="NCBI Taxonomy" id="1715693"/>
    <lineage>
        <taxon>Bacteria</taxon>
        <taxon>Pseudomonadati</taxon>
        <taxon>Pseudomonadota</taxon>
        <taxon>Alphaproteobacteria</taxon>
        <taxon>Rhodobacterales</taxon>
        <taxon>Roseobacteraceae</taxon>
    </lineage>
</organism>
<keyword evidence="4 7" id="KW-0812">Transmembrane</keyword>
<feature type="transmembrane region" description="Helical" evidence="7">
    <location>
        <begin position="81"/>
        <end position="104"/>
    </location>
</feature>
<dbReference type="RefSeq" id="WP_058310812.1">
    <property type="nucleotide sequence ID" value="NZ_CYTW01000001.1"/>
</dbReference>
<proteinExistence type="inferred from homology"/>
<reference evidence="9" key="1">
    <citation type="submission" date="2015-09" db="EMBL/GenBank/DDBJ databases">
        <authorList>
            <person name="Rodrigo-Torres Lidia"/>
            <person name="Arahal R.David."/>
        </authorList>
    </citation>
    <scope>NUCLEOTIDE SEQUENCE [LARGE SCALE GENOMIC DNA]</scope>
    <source>
        <strain evidence="9">CECT 7735</strain>
    </source>
</reference>
<dbReference type="NCBIfam" id="TIGR00937">
    <property type="entry name" value="2A51"/>
    <property type="match status" value="1"/>
</dbReference>
<dbReference type="GO" id="GO:0005886">
    <property type="term" value="C:plasma membrane"/>
    <property type="evidence" value="ECO:0007669"/>
    <property type="project" value="UniProtKB-SubCell"/>
</dbReference>
<dbReference type="InterPro" id="IPR014047">
    <property type="entry name" value="Chr_Tranpt_l_chain"/>
</dbReference>
<evidence type="ECO:0000256" key="4">
    <source>
        <dbReference type="ARBA" id="ARBA00022692"/>
    </source>
</evidence>
<keyword evidence="3" id="KW-1003">Cell membrane</keyword>
<feature type="transmembrane region" description="Helical" evidence="7">
    <location>
        <begin position="334"/>
        <end position="355"/>
    </location>
</feature>
<comment type="similarity">
    <text evidence="2">Belongs to the chromate ion transporter (CHR) (TC 2.A.51) family.</text>
</comment>